<protein>
    <submittedName>
        <fullName evidence="3">Cysteine hydrolase</fullName>
    </submittedName>
</protein>
<dbReference type="Pfam" id="PF00857">
    <property type="entry name" value="Isochorismatase"/>
    <property type="match status" value="1"/>
</dbReference>
<dbReference type="RefSeq" id="WP_164324458.1">
    <property type="nucleotide sequence ID" value="NZ_JAAGLU010000084.1"/>
</dbReference>
<feature type="domain" description="Isochorismatase-like" evidence="2">
    <location>
        <begin position="7"/>
        <end position="158"/>
    </location>
</feature>
<dbReference type="Gene3D" id="3.40.50.850">
    <property type="entry name" value="Isochorismatase-like"/>
    <property type="match status" value="1"/>
</dbReference>
<dbReference type="AlphaFoldDB" id="A0A6B3C725"/>
<dbReference type="PANTHER" id="PTHR43540:SF6">
    <property type="entry name" value="ISOCHORISMATASE-LIKE DOMAIN-CONTAINING PROTEIN"/>
    <property type="match status" value="1"/>
</dbReference>
<evidence type="ECO:0000259" key="2">
    <source>
        <dbReference type="Pfam" id="PF00857"/>
    </source>
</evidence>
<sequence>MGENKAVLVVVDAQNGFIREPSRPVIPVIADLVSRWQGNGGDVVFTRYLNYPGSPFERMIHWTALQDSPQTDIVPDLLPLAEQATAILDKTIYSLFSEEGSKLVQRHGWTDLYICGIATESCVLKTAVDAFERDLTPWLLEDASASHAGSAVHEAGILVASRFIGIDQIIRTADVPRSLLPESPSTDPVHAG</sequence>
<dbReference type="EMBL" id="JAAGLU010000084">
    <property type="protein sequence ID" value="NEC92615.1"/>
    <property type="molecule type" value="Genomic_DNA"/>
</dbReference>
<dbReference type="PANTHER" id="PTHR43540">
    <property type="entry name" value="PEROXYUREIDOACRYLATE/UREIDOACRYLATE AMIDOHYDROLASE-RELATED"/>
    <property type="match status" value="1"/>
</dbReference>
<dbReference type="SUPFAM" id="SSF52499">
    <property type="entry name" value="Isochorismatase-like hydrolases"/>
    <property type="match status" value="1"/>
</dbReference>
<keyword evidence="1 3" id="KW-0378">Hydrolase</keyword>
<reference evidence="3" key="1">
    <citation type="submission" date="2020-01" db="EMBL/GenBank/DDBJ databases">
        <title>Insect and environment-associated Actinomycetes.</title>
        <authorList>
            <person name="Currrie C."/>
            <person name="Chevrette M."/>
            <person name="Carlson C."/>
            <person name="Stubbendieck R."/>
            <person name="Wendt-Pienkowski E."/>
        </authorList>
    </citation>
    <scope>NUCLEOTIDE SEQUENCE</scope>
    <source>
        <strain evidence="3">SID12501</strain>
    </source>
</reference>
<evidence type="ECO:0000313" key="3">
    <source>
        <dbReference type="EMBL" id="NEC92615.1"/>
    </source>
</evidence>
<organism evidence="3">
    <name type="scientific">Streptomyces sp. SID12501</name>
    <dbReference type="NCBI Taxonomy" id="2706042"/>
    <lineage>
        <taxon>Bacteria</taxon>
        <taxon>Bacillati</taxon>
        <taxon>Actinomycetota</taxon>
        <taxon>Actinomycetes</taxon>
        <taxon>Kitasatosporales</taxon>
        <taxon>Streptomycetaceae</taxon>
        <taxon>Streptomyces</taxon>
    </lineage>
</organism>
<dbReference type="InterPro" id="IPR000868">
    <property type="entry name" value="Isochorismatase-like_dom"/>
</dbReference>
<evidence type="ECO:0000256" key="1">
    <source>
        <dbReference type="ARBA" id="ARBA00022801"/>
    </source>
</evidence>
<name>A0A6B3C725_9ACTN</name>
<dbReference type="GO" id="GO:0016787">
    <property type="term" value="F:hydrolase activity"/>
    <property type="evidence" value="ECO:0007669"/>
    <property type="project" value="UniProtKB-KW"/>
</dbReference>
<gene>
    <name evidence="3" type="ORF">G3I71_44280</name>
</gene>
<dbReference type="InterPro" id="IPR050272">
    <property type="entry name" value="Isochorismatase-like_hydrls"/>
</dbReference>
<dbReference type="CDD" id="cd00431">
    <property type="entry name" value="cysteine_hydrolases"/>
    <property type="match status" value="1"/>
</dbReference>
<comment type="caution">
    <text evidence="3">The sequence shown here is derived from an EMBL/GenBank/DDBJ whole genome shotgun (WGS) entry which is preliminary data.</text>
</comment>
<dbReference type="InterPro" id="IPR036380">
    <property type="entry name" value="Isochorismatase-like_sf"/>
</dbReference>
<proteinExistence type="predicted"/>
<accession>A0A6B3C725</accession>